<name>A0AAU7DJL4_9BACT</name>
<protein>
    <recommendedName>
        <fullName evidence="2">Helix-turn-helix domain-containing protein</fullName>
    </recommendedName>
</protein>
<sequence>MQERLRVELLRRIHRGTLSVSLLARQTGFGKSHLSNFLHSRRQLSLEGIDRMLTAQYMAAEDLLQLGMHDVQLRHTEEISAIPLVSHATALFEPHIRPAAVQAMLPLPPGSLSSLRPKAGSSRRSWQRFVAIRMAHADALSMDPLLLPDALAVIDRHYNALTPYRAGRPSVFAVRNGAHLTLRYLEQVSTRLVLRPLNMGFPVDLIEISPEASPGEFIAGRVVLTINEL</sequence>
<organism evidence="1">
    <name type="scientific">Telmatobacter sp. DSM 110680</name>
    <dbReference type="NCBI Taxonomy" id="3036704"/>
    <lineage>
        <taxon>Bacteria</taxon>
        <taxon>Pseudomonadati</taxon>
        <taxon>Acidobacteriota</taxon>
        <taxon>Terriglobia</taxon>
        <taxon>Terriglobales</taxon>
        <taxon>Acidobacteriaceae</taxon>
        <taxon>Telmatobacter</taxon>
    </lineage>
</organism>
<proteinExistence type="predicted"/>
<dbReference type="EMBL" id="CP121196">
    <property type="protein sequence ID" value="XBH17561.1"/>
    <property type="molecule type" value="Genomic_DNA"/>
</dbReference>
<dbReference type="RefSeq" id="WP_348262785.1">
    <property type="nucleotide sequence ID" value="NZ_CP121196.1"/>
</dbReference>
<accession>A0AAU7DJL4</accession>
<reference evidence="1" key="1">
    <citation type="submission" date="2023-03" db="EMBL/GenBank/DDBJ databases">
        <title>Edaphobacter sp.</title>
        <authorList>
            <person name="Huber K.J."/>
            <person name="Papendorf J."/>
            <person name="Pilke C."/>
            <person name="Bunk B."/>
            <person name="Sproeer C."/>
            <person name="Pester M."/>
        </authorList>
    </citation>
    <scope>NUCLEOTIDE SEQUENCE</scope>
    <source>
        <strain evidence="1">DSM 110680</strain>
    </source>
</reference>
<gene>
    <name evidence="1" type="ORF">P8935_23715</name>
</gene>
<dbReference type="AlphaFoldDB" id="A0AAU7DJL4"/>
<evidence type="ECO:0008006" key="2">
    <source>
        <dbReference type="Google" id="ProtNLM"/>
    </source>
</evidence>
<evidence type="ECO:0000313" key="1">
    <source>
        <dbReference type="EMBL" id="XBH17561.1"/>
    </source>
</evidence>